<reference evidence="2" key="1">
    <citation type="journal article" date="2023" name="G3 (Bethesda)">
        <title>Genome assembly and association tests identify interacting loci associated with vigor, precocity, and sex in interspecific pistachio rootstocks.</title>
        <authorList>
            <person name="Palmer W."/>
            <person name="Jacygrad E."/>
            <person name="Sagayaradj S."/>
            <person name="Cavanaugh K."/>
            <person name="Han R."/>
            <person name="Bertier L."/>
            <person name="Beede B."/>
            <person name="Kafkas S."/>
            <person name="Golino D."/>
            <person name="Preece J."/>
            <person name="Michelmore R."/>
        </authorList>
    </citation>
    <scope>NUCLEOTIDE SEQUENCE [LARGE SCALE GENOMIC DNA]</scope>
</reference>
<name>A0ACC1A8P1_9ROSI</name>
<organism evidence="1 2">
    <name type="scientific">Pistacia atlantica</name>
    <dbReference type="NCBI Taxonomy" id="434234"/>
    <lineage>
        <taxon>Eukaryota</taxon>
        <taxon>Viridiplantae</taxon>
        <taxon>Streptophyta</taxon>
        <taxon>Embryophyta</taxon>
        <taxon>Tracheophyta</taxon>
        <taxon>Spermatophyta</taxon>
        <taxon>Magnoliopsida</taxon>
        <taxon>eudicotyledons</taxon>
        <taxon>Gunneridae</taxon>
        <taxon>Pentapetalae</taxon>
        <taxon>rosids</taxon>
        <taxon>malvids</taxon>
        <taxon>Sapindales</taxon>
        <taxon>Anacardiaceae</taxon>
        <taxon>Pistacia</taxon>
    </lineage>
</organism>
<dbReference type="Proteomes" id="UP001164250">
    <property type="component" value="Chromosome 11"/>
</dbReference>
<evidence type="ECO:0000313" key="1">
    <source>
        <dbReference type="EMBL" id="KAJ0083387.1"/>
    </source>
</evidence>
<gene>
    <name evidence="1" type="ORF">Patl1_31295</name>
</gene>
<accession>A0ACC1A8P1</accession>
<proteinExistence type="predicted"/>
<sequence>MASTYELFLSSSFSFLYPVKYQVKVKKCNYPITFMVSEQVTMKAVYKLYDRSPRRAGISTTDLSFNGCLNDEEKGVTKNSYFERIDTSRDVFSDDECINDAQVTSYSSRSLLDRRFVISVLSFCSREGYLELGRRYHAFIIKNGIGDDQFVGTSLVDMYAKRGDVDSAVILVNQMPFLDVASCNCLISGYANNGLFDEAFSFFVKLDSVGDGVDPNEYTYTIALASCASMKNLGCGRMFHAQVLKLGMALSDFVGTSIINMYTRLEKICDANKQLKEMGKMASNVSWNAQIAGLVHNEKAREAVEAFNEMVKNDAACDEFTYSIMLKACSLLPSLATCEQIHSRLVKTKFESNIHVGSSLIEAYNSCGTCRCHSNLQMAEFVAKKLLDLDPKDATVYVTLANMYAEAGKRLDAENQRKLMTLKKVAKEPGCSWIEVHNKIYRFFSRDKSHPEMPKVYEKLKQNTWP</sequence>
<evidence type="ECO:0000313" key="2">
    <source>
        <dbReference type="Proteomes" id="UP001164250"/>
    </source>
</evidence>
<dbReference type="EMBL" id="CM047907">
    <property type="protein sequence ID" value="KAJ0083387.1"/>
    <property type="molecule type" value="Genomic_DNA"/>
</dbReference>
<protein>
    <submittedName>
        <fullName evidence="1">Uncharacterized protein</fullName>
    </submittedName>
</protein>
<comment type="caution">
    <text evidence="1">The sequence shown here is derived from an EMBL/GenBank/DDBJ whole genome shotgun (WGS) entry which is preliminary data.</text>
</comment>
<keyword evidence="2" id="KW-1185">Reference proteome</keyword>